<dbReference type="Proteomes" id="UP000805193">
    <property type="component" value="Unassembled WGS sequence"/>
</dbReference>
<feature type="non-terminal residue" evidence="1">
    <location>
        <position position="74"/>
    </location>
</feature>
<sequence>TRCFSFGGFQADPADTGTCRRWSDTPVRVCAHSAHARLCVARRFGTGSEDTALEKRHHGHHGKTLPGRVSTKVP</sequence>
<organism evidence="1 2">
    <name type="scientific">Ixodes persulcatus</name>
    <name type="common">Taiga tick</name>
    <dbReference type="NCBI Taxonomy" id="34615"/>
    <lineage>
        <taxon>Eukaryota</taxon>
        <taxon>Metazoa</taxon>
        <taxon>Ecdysozoa</taxon>
        <taxon>Arthropoda</taxon>
        <taxon>Chelicerata</taxon>
        <taxon>Arachnida</taxon>
        <taxon>Acari</taxon>
        <taxon>Parasitiformes</taxon>
        <taxon>Ixodida</taxon>
        <taxon>Ixodoidea</taxon>
        <taxon>Ixodidae</taxon>
        <taxon>Ixodinae</taxon>
        <taxon>Ixodes</taxon>
    </lineage>
</organism>
<accession>A0AC60QGR1</accession>
<protein>
    <submittedName>
        <fullName evidence="1">Uncharacterized protein</fullName>
    </submittedName>
</protein>
<dbReference type="EMBL" id="JABSTQ010009181">
    <property type="protein sequence ID" value="KAG0432054.1"/>
    <property type="molecule type" value="Genomic_DNA"/>
</dbReference>
<name>A0AC60QGR1_IXOPE</name>
<proteinExistence type="predicted"/>
<evidence type="ECO:0000313" key="2">
    <source>
        <dbReference type="Proteomes" id="UP000805193"/>
    </source>
</evidence>
<keyword evidence="2" id="KW-1185">Reference proteome</keyword>
<evidence type="ECO:0000313" key="1">
    <source>
        <dbReference type="EMBL" id="KAG0432054.1"/>
    </source>
</evidence>
<gene>
    <name evidence="1" type="ORF">HPB47_021243</name>
</gene>
<comment type="caution">
    <text evidence="1">The sequence shown here is derived from an EMBL/GenBank/DDBJ whole genome shotgun (WGS) entry which is preliminary data.</text>
</comment>
<feature type="non-terminal residue" evidence="1">
    <location>
        <position position="1"/>
    </location>
</feature>
<reference evidence="1 2" key="1">
    <citation type="journal article" date="2020" name="Cell">
        <title>Large-Scale Comparative Analyses of Tick Genomes Elucidate Their Genetic Diversity and Vector Capacities.</title>
        <authorList>
            <consortium name="Tick Genome and Microbiome Consortium (TIGMIC)"/>
            <person name="Jia N."/>
            <person name="Wang J."/>
            <person name="Shi W."/>
            <person name="Du L."/>
            <person name="Sun Y."/>
            <person name="Zhan W."/>
            <person name="Jiang J.F."/>
            <person name="Wang Q."/>
            <person name="Zhang B."/>
            <person name="Ji P."/>
            <person name="Bell-Sakyi L."/>
            <person name="Cui X.M."/>
            <person name="Yuan T.T."/>
            <person name="Jiang B.G."/>
            <person name="Yang W.F."/>
            <person name="Lam T.T."/>
            <person name="Chang Q.C."/>
            <person name="Ding S.J."/>
            <person name="Wang X.J."/>
            <person name="Zhu J.G."/>
            <person name="Ruan X.D."/>
            <person name="Zhao L."/>
            <person name="Wei J.T."/>
            <person name="Ye R.Z."/>
            <person name="Que T.C."/>
            <person name="Du C.H."/>
            <person name="Zhou Y.H."/>
            <person name="Cheng J.X."/>
            <person name="Dai P.F."/>
            <person name="Guo W.B."/>
            <person name="Han X.H."/>
            <person name="Huang E.J."/>
            <person name="Li L.F."/>
            <person name="Wei W."/>
            <person name="Gao Y.C."/>
            <person name="Liu J.Z."/>
            <person name="Shao H.Z."/>
            <person name="Wang X."/>
            <person name="Wang C.C."/>
            <person name="Yang T.C."/>
            <person name="Huo Q.B."/>
            <person name="Li W."/>
            <person name="Chen H.Y."/>
            <person name="Chen S.E."/>
            <person name="Zhou L.G."/>
            <person name="Ni X.B."/>
            <person name="Tian J.H."/>
            <person name="Sheng Y."/>
            <person name="Liu T."/>
            <person name="Pan Y.S."/>
            <person name="Xia L.Y."/>
            <person name="Li J."/>
            <person name="Zhao F."/>
            <person name="Cao W.C."/>
        </authorList>
    </citation>
    <scope>NUCLEOTIDE SEQUENCE [LARGE SCALE GENOMIC DNA]</scope>
    <source>
        <strain evidence="1">Iper-2018</strain>
    </source>
</reference>